<sequence length="473" mass="53804">MRIGSWPRLLWTLDWILKGGGSFFKFHHLQYYRPALPCNVSISKLARNSVSITRRPGIINFPKKLNHRGLRESKIHIHSELFVLVDNSMLQSATMSACVSEANSTVSSGLHVALLRDSKQLPEMFIESDHNHRPSPDSRCLENPNFDIPVVDISYLTTGDANQRAKAVAAAAKACQTWGFFQVQNHGIDQMLTKRCEVEAHRLFQLPLHVKERCHRAPGTSFGYGANTWINQKVMHWAESFHMQLNPTSNILEMATKLFPDESSSHLFSSTVEEYMKSVENLATQVLELLTEGLGLERNCFSQYLQRERMTSMRFNFYPPCPEPSLAIGLRAHTDPHLLTILHQDSVPGLQVQMGDKWVTVKPRLDCFVVNIGDLFQILSNTRYKSVLHRAFVNSESQRLSLACFLNPPLHATVVAPPELITPECPQVYRPFTWLEYLKNAYLYHPTAGNERHERFYLKSMVDVPAVAPSSVH</sequence>
<dbReference type="GO" id="GO:0046872">
    <property type="term" value="F:metal ion binding"/>
    <property type="evidence" value="ECO:0007669"/>
    <property type="project" value="UniProtKB-KW"/>
</dbReference>
<dbReference type="InterPro" id="IPR044861">
    <property type="entry name" value="IPNS-like_FE2OG_OXY"/>
</dbReference>
<evidence type="ECO:0000256" key="5">
    <source>
        <dbReference type="ARBA" id="ARBA00050508"/>
    </source>
</evidence>
<reference evidence="8 9" key="1">
    <citation type="journal article" date="2008" name="Science">
        <title>The Physcomitrella genome reveals evolutionary insights into the conquest of land by plants.</title>
        <authorList>
            <person name="Rensing S."/>
            <person name="Lang D."/>
            <person name="Zimmer A."/>
            <person name="Terry A."/>
            <person name="Salamov A."/>
            <person name="Shapiro H."/>
            <person name="Nishiyama T."/>
            <person name="Perroud P.-F."/>
            <person name="Lindquist E."/>
            <person name="Kamisugi Y."/>
            <person name="Tanahashi T."/>
            <person name="Sakakibara K."/>
            <person name="Fujita T."/>
            <person name="Oishi K."/>
            <person name="Shin-I T."/>
            <person name="Kuroki Y."/>
            <person name="Toyoda A."/>
            <person name="Suzuki Y."/>
            <person name="Hashimoto A."/>
            <person name="Yamaguchi K."/>
            <person name="Sugano A."/>
            <person name="Kohara Y."/>
            <person name="Fujiyama A."/>
            <person name="Anterola A."/>
            <person name="Aoki S."/>
            <person name="Ashton N."/>
            <person name="Barbazuk W.B."/>
            <person name="Barker E."/>
            <person name="Bennetzen J."/>
            <person name="Bezanilla M."/>
            <person name="Blankenship R."/>
            <person name="Cho S.H."/>
            <person name="Dutcher S."/>
            <person name="Estelle M."/>
            <person name="Fawcett J.A."/>
            <person name="Gundlach H."/>
            <person name="Hanada K."/>
            <person name="Heyl A."/>
            <person name="Hicks K.A."/>
            <person name="Hugh J."/>
            <person name="Lohr M."/>
            <person name="Mayer K."/>
            <person name="Melkozernov A."/>
            <person name="Murata T."/>
            <person name="Nelson D."/>
            <person name="Pils B."/>
            <person name="Prigge M."/>
            <person name="Reiss B."/>
            <person name="Renner T."/>
            <person name="Rombauts S."/>
            <person name="Rushton P."/>
            <person name="Sanderfoot A."/>
            <person name="Schween G."/>
            <person name="Shiu S.-H."/>
            <person name="Stueber K."/>
            <person name="Theodoulou F.L."/>
            <person name="Tu H."/>
            <person name="Van de Peer Y."/>
            <person name="Verrier P.J."/>
            <person name="Waters E."/>
            <person name="Wood A."/>
            <person name="Yang L."/>
            <person name="Cove D."/>
            <person name="Cuming A."/>
            <person name="Hasebe M."/>
            <person name="Lucas S."/>
            <person name="Mishler D.B."/>
            <person name="Reski R."/>
            <person name="Grigoriev I."/>
            <person name="Quatrano R.S."/>
            <person name="Boore J.L."/>
        </authorList>
    </citation>
    <scope>NUCLEOTIDE SEQUENCE [LARGE SCALE GENOMIC DNA]</scope>
    <source>
        <strain evidence="8 9">cv. Gransden 2004</strain>
    </source>
</reference>
<keyword evidence="9" id="KW-1185">Reference proteome</keyword>
<keyword evidence="3 6" id="KW-0560">Oxidoreductase</keyword>
<keyword evidence="4 6" id="KW-0408">Iron</keyword>
<dbReference type="InterPro" id="IPR005123">
    <property type="entry name" value="Oxoglu/Fe-dep_dioxygenase_dom"/>
</dbReference>
<accession>A0A7I4FHY0</accession>
<dbReference type="PANTHER" id="PTHR47990">
    <property type="entry name" value="2-OXOGLUTARATE (2OG) AND FE(II)-DEPENDENT OXYGENASE SUPERFAMILY PROTEIN-RELATED"/>
    <property type="match status" value="1"/>
</dbReference>
<dbReference type="Gene3D" id="2.60.120.330">
    <property type="entry name" value="B-lactam Antibiotic, Isopenicillin N Synthase, Chain"/>
    <property type="match status" value="1"/>
</dbReference>
<keyword evidence="2 6" id="KW-0479">Metal-binding</keyword>
<dbReference type="PROSITE" id="PS51471">
    <property type="entry name" value="FE2OG_OXY"/>
    <property type="match status" value="1"/>
</dbReference>
<organism evidence="8 9">
    <name type="scientific">Physcomitrium patens</name>
    <name type="common">Spreading-leaved earth moss</name>
    <name type="synonym">Physcomitrella patens</name>
    <dbReference type="NCBI Taxonomy" id="3218"/>
    <lineage>
        <taxon>Eukaryota</taxon>
        <taxon>Viridiplantae</taxon>
        <taxon>Streptophyta</taxon>
        <taxon>Embryophyta</taxon>
        <taxon>Bryophyta</taxon>
        <taxon>Bryophytina</taxon>
        <taxon>Bryopsida</taxon>
        <taxon>Funariidae</taxon>
        <taxon>Funariales</taxon>
        <taxon>Funariaceae</taxon>
        <taxon>Physcomitrium</taxon>
    </lineage>
</organism>
<dbReference type="SUPFAM" id="SSF51197">
    <property type="entry name" value="Clavaminate synthase-like"/>
    <property type="match status" value="1"/>
</dbReference>
<evidence type="ECO:0000256" key="1">
    <source>
        <dbReference type="ARBA" id="ARBA00001961"/>
    </source>
</evidence>
<reference evidence="8 9" key="2">
    <citation type="journal article" date="2018" name="Plant J.">
        <title>The Physcomitrella patens chromosome-scale assembly reveals moss genome structure and evolution.</title>
        <authorList>
            <person name="Lang D."/>
            <person name="Ullrich K.K."/>
            <person name="Murat F."/>
            <person name="Fuchs J."/>
            <person name="Jenkins J."/>
            <person name="Haas F.B."/>
            <person name="Piednoel M."/>
            <person name="Gundlach H."/>
            <person name="Van Bel M."/>
            <person name="Meyberg R."/>
            <person name="Vives C."/>
            <person name="Morata J."/>
            <person name="Symeonidi A."/>
            <person name="Hiss M."/>
            <person name="Muchero W."/>
            <person name="Kamisugi Y."/>
            <person name="Saleh O."/>
            <person name="Blanc G."/>
            <person name="Decker E.L."/>
            <person name="van Gessel N."/>
            <person name="Grimwood J."/>
            <person name="Hayes R.D."/>
            <person name="Graham S.W."/>
            <person name="Gunter L.E."/>
            <person name="McDaniel S.F."/>
            <person name="Hoernstein S.N.W."/>
            <person name="Larsson A."/>
            <person name="Li F.W."/>
            <person name="Perroud P.F."/>
            <person name="Phillips J."/>
            <person name="Ranjan P."/>
            <person name="Rokshar D.S."/>
            <person name="Rothfels C.J."/>
            <person name="Schneider L."/>
            <person name="Shu S."/>
            <person name="Stevenson D.W."/>
            <person name="Thummler F."/>
            <person name="Tillich M."/>
            <person name="Villarreal Aguilar J.C."/>
            <person name="Widiez T."/>
            <person name="Wong G.K."/>
            <person name="Wymore A."/>
            <person name="Zhang Y."/>
            <person name="Zimmer A.D."/>
            <person name="Quatrano R.S."/>
            <person name="Mayer K.F.X."/>
            <person name="Goodstein D."/>
            <person name="Casacuberta J.M."/>
            <person name="Vandepoele K."/>
            <person name="Reski R."/>
            <person name="Cuming A.C."/>
            <person name="Tuskan G.A."/>
            <person name="Maumus F."/>
            <person name="Salse J."/>
            <person name="Schmutz J."/>
            <person name="Rensing S.A."/>
        </authorList>
    </citation>
    <scope>NUCLEOTIDE SEQUENCE [LARGE SCALE GENOMIC DNA]</scope>
    <source>
        <strain evidence="8 9">cv. Gransden 2004</strain>
    </source>
</reference>
<evidence type="ECO:0000256" key="4">
    <source>
        <dbReference type="ARBA" id="ARBA00023004"/>
    </source>
</evidence>
<reference evidence="8" key="3">
    <citation type="submission" date="2020-12" db="UniProtKB">
        <authorList>
            <consortium name="EnsemblPlants"/>
        </authorList>
    </citation>
    <scope>IDENTIFICATION</scope>
</reference>
<dbReference type="GO" id="GO:0016706">
    <property type="term" value="F:2-oxoglutarate-dependent dioxygenase activity"/>
    <property type="evidence" value="ECO:0000318"/>
    <property type="project" value="GO_Central"/>
</dbReference>
<dbReference type="GO" id="GO:0009685">
    <property type="term" value="P:gibberellin metabolic process"/>
    <property type="evidence" value="ECO:0007669"/>
    <property type="project" value="UniProtKB-ARBA"/>
</dbReference>
<gene>
    <name evidence="8" type="primary">LOC112277270</name>
</gene>
<dbReference type="KEGG" id="ppp:112277270"/>
<dbReference type="GeneID" id="112277270"/>
<comment type="catalytic activity">
    <reaction evidence="5">
        <text>gibberellin A12 + 2 2-oxoglutarate + 3 O2 + H(+) = gibberellin A9 + 2 succinate + 3 CO2 + 2 H2O</text>
        <dbReference type="Rhea" id="RHEA:60772"/>
        <dbReference type="ChEBI" id="CHEBI:15377"/>
        <dbReference type="ChEBI" id="CHEBI:15378"/>
        <dbReference type="ChEBI" id="CHEBI:15379"/>
        <dbReference type="ChEBI" id="CHEBI:16526"/>
        <dbReference type="ChEBI" id="CHEBI:16810"/>
        <dbReference type="ChEBI" id="CHEBI:30031"/>
        <dbReference type="ChEBI" id="CHEBI:58627"/>
        <dbReference type="ChEBI" id="CHEBI:73255"/>
    </reaction>
    <physiologicalReaction direction="left-to-right" evidence="5">
        <dbReference type="Rhea" id="RHEA:60773"/>
    </physiologicalReaction>
</comment>
<comment type="cofactor">
    <cofactor evidence="1">
        <name>L-ascorbate</name>
        <dbReference type="ChEBI" id="CHEBI:38290"/>
    </cofactor>
</comment>
<dbReference type="InterPro" id="IPR026992">
    <property type="entry name" value="DIOX_N"/>
</dbReference>
<feature type="domain" description="Fe2OG dioxygenase" evidence="7">
    <location>
        <begin position="309"/>
        <end position="408"/>
    </location>
</feature>
<proteinExistence type="inferred from homology"/>
<dbReference type="InterPro" id="IPR050231">
    <property type="entry name" value="Iron_ascorbate_oxido_reductase"/>
</dbReference>
<dbReference type="RefSeq" id="XP_024365169.1">
    <property type="nucleotide sequence ID" value="XM_024509401.2"/>
</dbReference>
<evidence type="ECO:0000313" key="9">
    <source>
        <dbReference type="Proteomes" id="UP000006727"/>
    </source>
</evidence>
<evidence type="ECO:0000256" key="3">
    <source>
        <dbReference type="ARBA" id="ARBA00023002"/>
    </source>
</evidence>
<evidence type="ECO:0000256" key="6">
    <source>
        <dbReference type="RuleBase" id="RU003682"/>
    </source>
</evidence>
<dbReference type="Proteomes" id="UP000006727">
    <property type="component" value="Chromosome 25"/>
</dbReference>
<dbReference type="Pfam" id="PF14226">
    <property type="entry name" value="DIOX_N"/>
    <property type="match status" value="1"/>
</dbReference>
<protein>
    <recommendedName>
        <fullName evidence="7">Fe2OG dioxygenase domain-containing protein</fullName>
    </recommendedName>
</protein>
<evidence type="ECO:0000256" key="2">
    <source>
        <dbReference type="ARBA" id="ARBA00022723"/>
    </source>
</evidence>
<dbReference type="EMBL" id="ABEU02000025">
    <property type="status" value="NOT_ANNOTATED_CDS"/>
    <property type="molecule type" value="Genomic_DNA"/>
</dbReference>
<evidence type="ECO:0000259" key="7">
    <source>
        <dbReference type="PROSITE" id="PS51471"/>
    </source>
</evidence>
<comment type="similarity">
    <text evidence="6">Belongs to the iron/ascorbate-dependent oxidoreductase family.</text>
</comment>
<name>A0A7I4FHY0_PHYPA</name>
<dbReference type="FunFam" id="2.60.120.330:FF:000003">
    <property type="entry name" value="Gibberellin 20 oxidase 2"/>
    <property type="match status" value="1"/>
</dbReference>
<evidence type="ECO:0000313" key="8">
    <source>
        <dbReference type="EnsemblPlants" id="Pp3c25_4690V3.4"/>
    </source>
</evidence>
<dbReference type="Pfam" id="PF03171">
    <property type="entry name" value="2OG-FeII_Oxy"/>
    <property type="match status" value="1"/>
</dbReference>
<dbReference type="AlphaFoldDB" id="A0A7I4FHY0"/>
<dbReference type="Gramene" id="Pp3c25_4690V3.4">
    <property type="protein sequence ID" value="Pp3c25_4690V3.4"/>
    <property type="gene ID" value="Pp3c25_4690"/>
</dbReference>
<dbReference type="InterPro" id="IPR027443">
    <property type="entry name" value="IPNS-like_sf"/>
</dbReference>
<dbReference type="OrthoDB" id="288590at2759"/>
<dbReference type="InParanoid" id="A0A7I4FHY0"/>
<dbReference type="EnsemblPlants" id="Pp3c25_4690V3.4">
    <property type="protein sequence ID" value="Pp3c25_4690V3.4"/>
    <property type="gene ID" value="Pp3c25_4690"/>
</dbReference>